<evidence type="ECO:0000313" key="3">
    <source>
        <dbReference type="EMBL" id="NLF53965.1"/>
    </source>
</evidence>
<sequence>MDSAKLLRHSLKPIVLSVSLLACASASAAVYKGVEFPGGEASFADMVVSYDPAYGGGPVPTATYQDATRALGIPDYPEGTDPEYVSLGAGGRLVLRFTDNSLTGSGNTDLDLWIFEIGPDVEDTEVDISKDGSTWHSVGAVFGSTSGIDIDAYGFGPTDFFSFIRLTDVRSEGATSGATVGADIDAVGAISSAPPVPPNGVPEPGILGLFGIGFAALALRGRRRTR</sequence>
<feature type="domain" description="Ice-binding protein C-terminal" evidence="2">
    <location>
        <begin position="201"/>
        <end position="223"/>
    </location>
</feature>
<proteinExistence type="predicted"/>
<organism evidence="3 4">
    <name type="scientific">Thauera phenolivorans</name>
    <dbReference type="NCBI Taxonomy" id="1792543"/>
    <lineage>
        <taxon>Bacteria</taxon>
        <taxon>Pseudomonadati</taxon>
        <taxon>Pseudomonadota</taxon>
        <taxon>Betaproteobacteria</taxon>
        <taxon>Rhodocyclales</taxon>
        <taxon>Zoogloeaceae</taxon>
        <taxon>Thauera</taxon>
    </lineage>
</organism>
<comment type="caution">
    <text evidence="3">The sequence shown here is derived from an EMBL/GenBank/DDBJ whole genome shotgun (WGS) entry which is preliminary data.</text>
</comment>
<evidence type="ECO:0000259" key="2">
    <source>
        <dbReference type="Pfam" id="PF07589"/>
    </source>
</evidence>
<name>A0A7X7R7A9_9RHOO</name>
<dbReference type="Proteomes" id="UP000536534">
    <property type="component" value="Unassembled WGS sequence"/>
</dbReference>
<protein>
    <submittedName>
        <fullName evidence="3">PEP-CTERM sorting domain-containing protein</fullName>
    </submittedName>
</protein>
<dbReference type="Pfam" id="PF07589">
    <property type="entry name" value="PEP-CTERM"/>
    <property type="match status" value="1"/>
</dbReference>
<dbReference type="EMBL" id="JAAYYV010000164">
    <property type="protein sequence ID" value="NLF53965.1"/>
    <property type="molecule type" value="Genomic_DNA"/>
</dbReference>
<dbReference type="AlphaFoldDB" id="A0A7X7R7A9"/>
<feature type="signal peptide" evidence="1">
    <location>
        <begin position="1"/>
        <end position="28"/>
    </location>
</feature>
<dbReference type="PROSITE" id="PS51257">
    <property type="entry name" value="PROKAR_LIPOPROTEIN"/>
    <property type="match status" value="1"/>
</dbReference>
<reference evidence="3 4" key="1">
    <citation type="journal article" date="2020" name="Biotechnol. Biofuels">
        <title>New insights from the biogas microbiome by comprehensive genome-resolved metagenomics of nearly 1600 species originating from multiple anaerobic digesters.</title>
        <authorList>
            <person name="Campanaro S."/>
            <person name="Treu L."/>
            <person name="Rodriguez-R L.M."/>
            <person name="Kovalovszki A."/>
            <person name="Ziels R.M."/>
            <person name="Maus I."/>
            <person name="Zhu X."/>
            <person name="Kougias P.G."/>
            <person name="Basile A."/>
            <person name="Luo G."/>
            <person name="Schluter A."/>
            <person name="Konstantinidis K.T."/>
            <person name="Angelidaki I."/>
        </authorList>
    </citation>
    <scope>NUCLEOTIDE SEQUENCE [LARGE SCALE GENOMIC DNA]</scope>
    <source>
        <strain evidence="3">AS06rmzACSIP_256</strain>
    </source>
</reference>
<gene>
    <name evidence="3" type="ORF">GX576_06140</name>
</gene>
<dbReference type="NCBIfam" id="TIGR02595">
    <property type="entry name" value="PEP_CTERM"/>
    <property type="match status" value="1"/>
</dbReference>
<feature type="chain" id="PRO_5031011564" evidence="1">
    <location>
        <begin position="29"/>
        <end position="226"/>
    </location>
</feature>
<dbReference type="InterPro" id="IPR013424">
    <property type="entry name" value="Ice-binding_C"/>
</dbReference>
<keyword evidence="1" id="KW-0732">Signal</keyword>
<evidence type="ECO:0000256" key="1">
    <source>
        <dbReference type="SAM" id="SignalP"/>
    </source>
</evidence>
<accession>A0A7X7R7A9</accession>
<evidence type="ECO:0000313" key="4">
    <source>
        <dbReference type="Proteomes" id="UP000536534"/>
    </source>
</evidence>